<dbReference type="EMBL" id="JXTC01000701">
    <property type="protein sequence ID" value="PON39976.1"/>
    <property type="molecule type" value="Genomic_DNA"/>
</dbReference>
<feature type="non-terminal residue" evidence="1">
    <location>
        <position position="1"/>
    </location>
</feature>
<dbReference type="OrthoDB" id="10423079at2759"/>
<gene>
    <name evidence="1" type="ORF">TorRG33x02_341490</name>
</gene>
<dbReference type="InParanoid" id="A0A2P5ATU1"/>
<evidence type="ECO:0000313" key="2">
    <source>
        <dbReference type="Proteomes" id="UP000237000"/>
    </source>
</evidence>
<dbReference type="Proteomes" id="UP000237000">
    <property type="component" value="Unassembled WGS sequence"/>
</dbReference>
<keyword evidence="2" id="KW-1185">Reference proteome</keyword>
<sequence length="63" mass="7206">PTTTINRKPALKKVSHWSRIVKKGRICWQRRKNNCRFKSPPSLHPATPGSKASFILFVSSLVF</sequence>
<proteinExistence type="predicted"/>
<evidence type="ECO:0000313" key="1">
    <source>
        <dbReference type="EMBL" id="PON39976.1"/>
    </source>
</evidence>
<dbReference type="AlphaFoldDB" id="A0A2P5ATU1"/>
<reference evidence="2" key="1">
    <citation type="submission" date="2016-06" db="EMBL/GenBank/DDBJ databases">
        <title>Parallel loss of symbiosis genes in relatives of nitrogen-fixing non-legume Parasponia.</title>
        <authorList>
            <person name="Van Velzen R."/>
            <person name="Holmer R."/>
            <person name="Bu F."/>
            <person name="Rutten L."/>
            <person name="Van Zeijl A."/>
            <person name="Liu W."/>
            <person name="Santuari L."/>
            <person name="Cao Q."/>
            <person name="Sharma T."/>
            <person name="Shen D."/>
            <person name="Roswanjaya Y."/>
            <person name="Wardhani T."/>
            <person name="Kalhor M.S."/>
            <person name="Jansen J."/>
            <person name="Van den Hoogen J."/>
            <person name="Gungor B."/>
            <person name="Hartog M."/>
            <person name="Hontelez J."/>
            <person name="Verver J."/>
            <person name="Yang W.-C."/>
            <person name="Schijlen E."/>
            <person name="Repin R."/>
            <person name="Schilthuizen M."/>
            <person name="Schranz E."/>
            <person name="Heidstra R."/>
            <person name="Miyata K."/>
            <person name="Fedorova E."/>
            <person name="Kohlen W."/>
            <person name="Bisseling T."/>
            <person name="Smit S."/>
            <person name="Geurts R."/>
        </authorList>
    </citation>
    <scope>NUCLEOTIDE SEQUENCE [LARGE SCALE GENOMIC DNA]</scope>
    <source>
        <strain evidence="2">cv. RG33-2</strain>
    </source>
</reference>
<accession>A0A2P5ATU1</accession>
<protein>
    <submittedName>
        <fullName evidence="1">Uncharacterized protein</fullName>
    </submittedName>
</protein>
<organism evidence="1 2">
    <name type="scientific">Trema orientale</name>
    <name type="common">Charcoal tree</name>
    <name type="synonym">Celtis orientalis</name>
    <dbReference type="NCBI Taxonomy" id="63057"/>
    <lineage>
        <taxon>Eukaryota</taxon>
        <taxon>Viridiplantae</taxon>
        <taxon>Streptophyta</taxon>
        <taxon>Embryophyta</taxon>
        <taxon>Tracheophyta</taxon>
        <taxon>Spermatophyta</taxon>
        <taxon>Magnoliopsida</taxon>
        <taxon>eudicotyledons</taxon>
        <taxon>Gunneridae</taxon>
        <taxon>Pentapetalae</taxon>
        <taxon>rosids</taxon>
        <taxon>fabids</taxon>
        <taxon>Rosales</taxon>
        <taxon>Cannabaceae</taxon>
        <taxon>Trema</taxon>
    </lineage>
</organism>
<comment type="caution">
    <text evidence="1">The sequence shown here is derived from an EMBL/GenBank/DDBJ whole genome shotgun (WGS) entry which is preliminary data.</text>
</comment>
<name>A0A2P5ATU1_TREOI</name>